<organism evidence="1">
    <name type="scientific">Podoviridae sp. ctBev14</name>
    <dbReference type="NCBI Taxonomy" id="2823556"/>
    <lineage>
        <taxon>Viruses</taxon>
        <taxon>Duplodnaviria</taxon>
        <taxon>Heunggongvirae</taxon>
        <taxon>Uroviricota</taxon>
        <taxon>Caudoviricetes</taxon>
    </lineage>
</organism>
<protein>
    <submittedName>
        <fullName evidence="1">Uncharacterized protein</fullName>
    </submittedName>
</protein>
<dbReference type="EMBL" id="BK014667">
    <property type="protein sequence ID" value="DAD67106.1"/>
    <property type="molecule type" value="Genomic_DNA"/>
</dbReference>
<name>A0A8S5LAX1_9CAUD</name>
<sequence>MSCCNPCGNSVTYENRRAEEQAAKTNKELQQKLDVLL</sequence>
<evidence type="ECO:0000313" key="1">
    <source>
        <dbReference type="EMBL" id="DAD67106.1"/>
    </source>
</evidence>
<proteinExistence type="predicted"/>
<accession>A0A8S5LAX1</accession>
<reference evidence="1" key="1">
    <citation type="journal article" date="2021" name="Proc. Natl. Acad. Sci. U.S.A.">
        <title>A Catalog of Tens of Thousands of Viruses from Human Metagenomes Reveals Hidden Associations with Chronic Diseases.</title>
        <authorList>
            <person name="Tisza M.J."/>
            <person name="Buck C.B."/>
        </authorList>
    </citation>
    <scope>NUCLEOTIDE SEQUENCE</scope>
    <source>
        <strain evidence="1">CtBev14</strain>
    </source>
</reference>